<dbReference type="SUPFAM" id="SSF48452">
    <property type="entry name" value="TPR-like"/>
    <property type="match status" value="1"/>
</dbReference>
<dbReference type="Proteomes" id="UP001149821">
    <property type="component" value="Unassembled WGS sequence"/>
</dbReference>
<evidence type="ECO:0000313" key="1">
    <source>
        <dbReference type="EMBL" id="MDD1783016.1"/>
    </source>
</evidence>
<dbReference type="InterPro" id="IPR011990">
    <property type="entry name" value="TPR-like_helical_dom_sf"/>
</dbReference>
<organism evidence="1 2">
    <name type="scientific">Enterovibrio qingdaonensis</name>
    <dbReference type="NCBI Taxonomy" id="2899818"/>
    <lineage>
        <taxon>Bacteria</taxon>
        <taxon>Pseudomonadati</taxon>
        <taxon>Pseudomonadota</taxon>
        <taxon>Gammaproteobacteria</taxon>
        <taxon>Vibrionales</taxon>
        <taxon>Vibrionaceae</taxon>
        <taxon>Enterovibrio</taxon>
    </lineage>
</organism>
<sequence length="200" mass="22959">MDYIEVLDFWFGDAEMPSPNEEVKALWFEGASSADNTIREKFLPHVSMAGEGKLSQWLSSPEGALAHIILLDQFSRNIYRGLSAAFRYDDFALALCKRGMASAQDMALVPVQRAFFYMPLQHSEYLEDQEESLFRFSQLCDEVSEKDEAGLLENFYRHARSHYDVVKRFGRFPHRNAALGRLSTEDELQWLADGGARFNQ</sequence>
<reference evidence="1" key="1">
    <citation type="submission" date="2021-12" db="EMBL/GenBank/DDBJ databases">
        <title>Enterovibrio ZSDZ35 sp. nov. and Enterovibrio ZSDZ42 sp. nov., isolated from coastal seawater in Qingdao.</title>
        <authorList>
            <person name="Zhang P."/>
        </authorList>
    </citation>
    <scope>NUCLEOTIDE SEQUENCE</scope>
    <source>
        <strain evidence="1">ZSDZ35</strain>
    </source>
</reference>
<dbReference type="Gene3D" id="1.25.40.10">
    <property type="entry name" value="Tetratricopeptide repeat domain"/>
    <property type="match status" value="1"/>
</dbReference>
<dbReference type="Pfam" id="PF06041">
    <property type="entry name" value="DUF924"/>
    <property type="match status" value="1"/>
</dbReference>
<evidence type="ECO:0000313" key="2">
    <source>
        <dbReference type="Proteomes" id="UP001149821"/>
    </source>
</evidence>
<keyword evidence="2" id="KW-1185">Reference proteome</keyword>
<dbReference type="EMBL" id="JAJUBB010000015">
    <property type="protein sequence ID" value="MDD1783016.1"/>
    <property type="molecule type" value="Genomic_DNA"/>
</dbReference>
<comment type="caution">
    <text evidence="1">The sequence shown here is derived from an EMBL/GenBank/DDBJ whole genome shotgun (WGS) entry which is preliminary data.</text>
</comment>
<dbReference type="Gene3D" id="1.20.58.320">
    <property type="entry name" value="TPR-like"/>
    <property type="match status" value="1"/>
</dbReference>
<dbReference type="InterPro" id="IPR010323">
    <property type="entry name" value="DUF924"/>
</dbReference>
<name>A0ABT5QRU3_9GAMM</name>
<accession>A0ABT5QRU3</accession>
<dbReference type="RefSeq" id="WP_274143646.1">
    <property type="nucleotide sequence ID" value="NZ_JAJUBB010000015.1"/>
</dbReference>
<protein>
    <submittedName>
        <fullName evidence="1">DUF924 domain-containing protein</fullName>
    </submittedName>
</protein>
<proteinExistence type="predicted"/>
<gene>
    <name evidence="1" type="ORF">LRP49_17760</name>
</gene>